<evidence type="ECO:0000256" key="1">
    <source>
        <dbReference type="ARBA" id="ARBA00022729"/>
    </source>
</evidence>
<dbReference type="PANTHER" id="PTHR34154:SF3">
    <property type="entry name" value="ALKALI-SENSITIVE LINKAGE PROTEIN 1"/>
    <property type="match status" value="1"/>
</dbReference>
<dbReference type="SUPFAM" id="SSF49265">
    <property type="entry name" value="Fibronectin type III"/>
    <property type="match status" value="1"/>
</dbReference>
<dbReference type="SMART" id="SM00060">
    <property type="entry name" value="FN3"/>
    <property type="match status" value="2"/>
</dbReference>
<dbReference type="SUPFAM" id="SSF51445">
    <property type="entry name" value="(Trans)glycosidases"/>
    <property type="match status" value="1"/>
</dbReference>
<dbReference type="NCBIfam" id="TIGR04183">
    <property type="entry name" value="Por_Secre_tail"/>
    <property type="match status" value="1"/>
</dbReference>
<name>A0A2V4C516_9FLAO</name>
<evidence type="ECO:0000259" key="2">
    <source>
        <dbReference type="PROSITE" id="PS50853"/>
    </source>
</evidence>
<dbReference type="CDD" id="cd00063">
    <property type="entry name" value="FN3"/>
    <property type="match status" value="1"/>
</dbReference>
<reference evidence="3 4" key="1">
    <citation type="submission" date="2018-05" db="EMBL/GenBank/DDBJ databases">
        <title>Flavobacterium sp. strain IMCC34758, incomplete genome.</title>
        <authorList>
            <person name="Joung Y."/>
        </authorList>
    </citation>
    <scope>NUCLEOTIDE SEQUENCE [LARGE SCALE GENOMIC DNA]</scope>
    <source>
        <strain evidence="3 4">IMCC34758</strain>
    </source>
</reference>
<keyword evidence="1" id="KW-0732">Signal</keyword>
<dbReference type="InterPro" id="IPR053183">
    <property type="entry name" value="ASL1"/>
</dbReference>
<dbReference type="Pfam" id="PF18962">
    <property type="entry name" value="Por_Secre_tail"/>
    <property type="match status" value="1"/>
</dbReference>
<dbReference type="EMBL" id="QJHL01000001">
    <property type="protein sequence ID" value="PXY46436.1"/>
    <property type="molecule type" value="Genomic_DNA"/>
</dbReference>
<dbReference type="GO" id="GO:0071966">
    <property type="term" value="P:fungal-type cell wall polysaccharide metabolic process"/>
    <property type="evidence" value="ECO:0007669"/>
    <property type="project" value="TreeGrafter"/>
</dbReference>
<dbReference type="InterPro" id="IPR013783">
    <property type="entry name" value="Ig-like_fold"/>
</dbReference>
<evidence type="ECO:0000313" key="3">
    <source>
        <dbReference type="EMBL" id="PXY46436.1"/>
    </source>
</evidence>
<dbReference type="Pfam" id="PF11790">
    <property type="entry name" value="Glyco_hydro_cc"/>
    <property type="match status" value="1"/>
</dbReference>
<gene>
    <name evidence="3" type="ORF">DMB68_04450</name>
</gene>
<sequence length="1578" mass="174169">MLAVFMNLDFRLKDIFLFQICFNPVRIHMNHTFLPVNNCGSFWFLHQINLLQTKKVKQNFKTILNRFHMKKLYTFLFFGLSVFLFRIQAQAPNLPVRVTLATALSGPKTFSNNAASDVISFPLSIQTEFTLEVKAKVNAAQGRGLDVEVKNATGLGFRTSLDKTTFNHSTVLSAIENLSTSADNAQEQTYRYAVKNGFVNIYQDGHFLTSKALDFIIDNSVTQTVYGSDNLLGRWAGVTGNNSGKPNDYGWANTVATLPWNTANSTSGVRYLDVTSGHTFESDNTAYNGRIMYIRWDNSAYSTSTYSYPVKLEKDIKYEFSWIYEYVSNSAPGTPINVAISTTANGTGVIASKSFVTGNANKLRKGDFSFIATADGTFYITITAGSGLMAIGDLKLKSSNLINTWDGFANDNAGTPAVYGWTNSVSSSVFNTANAPSGVRYMDVTSGHVLESDGTNYSGRLLYIRWDAAQENSVYSFPVQLEASKDYQFSWLYEYISNLAPGSQMNVSVSTLANGAGTVLSTKSFTTGDVNKLKKGDLSFQSQAAGTYYINITGDKALFGIADLKVQTQQIANIVIGKNYAAGAVDMVVSSVTFENTAYAPEKVISPSTETAEITSSLNVGAYAKSSVVLNGAASLYLKNANNPLINTTVNLNSANARLYFENKKPSEVISSYLQYISLNGVPAGNGTNVQVTNYGSGAVVAPYSINEMPLEVFTAENFGGTSQQYAAVTPHDNLSSFDNTIKSFKLKKGYMATFASNADGSGYSRVYIAENQDLEIAVLPVNLNGTISFIRTMKWHEVNKKGLAGGSTEAMDATNITWYYNWNTGMSSTPNIEYVPIRQTNFWPSFTPAYTKEGYTHLLGFNEPDRPDQANMTVEAAIASWPALMKSGLRLGSPATSDPFNPWMGTFMAQAEANNYRIDYVAIHCYWYKTAAQWKSDLQNIYDRYKRPLWITEWNIGANWTANNFPDGPTLLTDANAIKHKNDLAAILTLLETTDYVERYSIYNWVQDARAMYVTIDDAFKTRNPNWQNYVWLQSAPVISSTATSYVVLTPAGEYYANNASAKAFSSNREYIPTWKTKVETLSYQLSSDYQNITVNWTGNNADLVNKYILERKLDGENDFSVFYETTDYKVIKEVDVVHSKAEYRIKVVGKDNTESTYSAVLVFEQSPIAATPSDIVGKALSKSIINLKWPAVAGAESYTIKRSETVNGTYEDVAVYLKKTTFDDINLQENKDYFYKLAAVNTGGESPYSSPLQVKTMAFAIPLAVENATLAYGDARVNLKWDFMYDAGFYVKRATSASGPFTVIATITANEYEDVSVVNGNPYFYKISAYNSLGEGPDSGILNATPAQGQKITGSIIGHQGSYNNSGFTIEKAFDEDITTFVDGPTAIGYLGYDFGADKKASLTDIRYVPRNGFGNRMPGSEIRGSNSEDYLNVYEVLHVIMQTPANDLFATDSGLATPKYRYIYWYTPTGYGNIAELEFYGSIDTTLSTNKPQTGLAGNITAFPNPTSGFVDINFPNGDNSQKITVYTVDGKIISESDYTVENGKVHLNLERNSAGLYFVKLHAYPNKTIRIIKK</sequence>
<dbReference type="Gene3D" id="3.20.20.80">
    <property type="entry name" value="Glycosidases"/>
    <property type="match status" value="1"/>
</dbReference>
<dbReference type="PANTHER" id="PTHR34154">
    <property type="entry name" value="ALKALI-SENSITIVE LINKAGE PROTEIN 1"/>
    <property type="match status" value="1"/>
</dbReference>
<dbReference type="Proteomes" id="UP000247681">
    <property type="component" value="Unassembled WGS sequence"/>
</dbReference>
<dbReference type="InterPro" id="IPR026444">
    <property type="entry name" value="Secre_tail"/>
</dbReference>
<organism evidence="3 4">
    <name type="scientific">Flavobacterium hydrophilum</name>
    <dbReference type="NCBI Taxonomy" id="2211445"/>
    <lineage>
        <taxon>Bacteria</taxon>
        <taxon>Pseudomonadati</taxon>
        <taxon>Bacteroidota</taxon>
        <taxon>Flavobacteriia</taxon>
        <taxon>Flavobacteriales</taxon>
        <taxon>Flavobacteriaceae</taxon>
        <taxon>Flavobacterium</taxon>
    </lineage>
</organism>
<dbReference type="InterPro" id="IPR017853">
    <property type="entry name" value="GH"/>
</dbReference>
<protein>
    <recommendedName>
        <fullName evidence="2">Fibronectin type-III domain-containing protein</fullName>
    </recommendedName>
</protein>
<dbReference type="OrthoDB" id="9809583at2"/>
<keyword evidence="4" id="KW-1185">Reference proteome</keyword>
<evidence type="ECO:0000313" key="4">
    <source>
        <dbReference type="Proteomes" id="UP000247681"/>
    </source>
</evidence>
<comment type="caution">
    <text evidence="3">The sequence shown here is derived from an EMBL/GenBank/DDBJ whole genome shotgun (WGS) entry which is preliminary data.</text>
</comment>
<dbReference type="InterPro" id="IPR024655">
    <property type="entry name" value="Asl1_glyco_hydro_catalytic"/>
</dbReference>
<dbReference type="InterPro" id="IPR036116">
    <property type="entry name" value="FN3_sf"/>
</dbReference>
<dbReference type="Gene3D" id="2.60.120.260">
    <property type="entry name" value="Galactose-binding domain-like"/>
    <property type="match status" value="1"/>
</dbReference>
<feature type="domain" description="Fibronectin type-III" evidence="2">
    <location>
        <begin position="1173"/>
        <end position="1261"/>
    </location>
</feature>
<dbReference type="Gene3D" id="2.60.20.10">
    <property type="entry name" value="Crystallins"/>
    <property type="match status" value="1"/>
</dbReference>
<accession>A0A2V4C516</accession>
<dbReference type="Gene3D" id="2.60.40.10">
    <property type="entry name" value="Immunoglobulins"/>
    <property type="match status" value="2"/>
</dbReference>
<dbReference type="PROSITE" id="PS50853">
    <property type="entry name" value="FN3"/>
    <property type="match status" value="1"/>
</dbReference>
<proteinExistence type="predicted"/>
<dbReference type="InterPro" id="IPR003961">
    <property type="entry name" value="FN3_dom"/>
</dbReference>